<dbReference type="PANTHER" id="PTHR30589:SF0">
    <property type="entry name" value="PHOSPHATIDYLGLYCEROL--PROLIPOPROTEIN DIACYLGLYCERYL TRANSFERASE"/>
    <property type="match status" value="1"/>
</dbReference>
<evidence type="ECO:0000256" key="6">
    <source>
        <dbReference type="ARBA" id="ARBA00023136"/>
    </source>
</evidence>
<keyword evidence="5 7" id="KW-1133">Transmembrane helix</keyword>
<dbReference type="GO" id="GO:0042158">
    <property type="term" value="P:lipoprotein biosynthetic process"/>
    <property type="evidence" value="ECO:0007669"/>
    <property type="project" value="InterPro"/>
</dbReference>
<dbReference type="STRING" id="1802617.A2886_02200"/>
<dbReference type="GO" id="GO:0008961">
    <property type="term" value="F:phosphatidylglycerol-prolipoprotein diacylglyceryl transferase activity"/>
    <property type="evidence" value="ECO:0007669"/>
    <property type="project" value="InterPro"/>
</dbReference>
<name>A0A1F4URH3_UNCKA</name>
<gene>
    <name evidence="8" type="ORF">A2886_02200</name>
</gene>
<feature type="transmembrane region" description="Helical" evidence="7">
    <location>
        <begin position="142"/>
        <end position="159"/>
    </location>
</feature>
<proteinExistence type="inferred from homology"/>
<feature type="transmembrane region" description="Helical" evidence="7">
    <location>
        <begin position="191"/>
        <end position="207"/>
    </location>
</feature>
<evidence type="ECO:0000256" key="4">
    <source>
        <dbReference type="ARBA" id="ARBA00022692"/>
    </source>
</evidence>
<feature type="transmembrane region" description="Helical" evidence="7">
    <location>
        <begin position="115"/>
        <end position="136"/>
    </location>
</feature>
<protein>
    <recommendedName>
        <fullName evidence="10">Prolipoprotein diacylglyceryl transferase</fullName>
    </recommendedName>
</protein>
<evidence type="ECO:0000256" key="2">
    <source>
        <dbReference type="ARBA" id="ARBA00022475"/>
    </source>
</evidence>
<dbReference type="PANTHER" id="PTHR30589">
    <property type="entry name" value="PROLIPOPROTEIN DIACYLGLYCERYL TRANSFERASE"/>
    <property type="match status" value="1"/>
</dbReference>
<evidence type="ECO:0000256" key="5">
    <source>
        <dbReference type="ARBA" id="ARBA00022989"/>
    </source>
</evidence>
<dbReference type="InterPro" id="IPR001640">
    <property type="entry name" value="Lgt"/>
</dbReference>
<evidence type="ECO:0008006" key="10">
    <source>
        <dbReference type="Google" id="ProtNLM"/>
    </source>
</evidence>
<dbReference type="EMBL" id="MEVA01000006">
    <property type="protein sequence ID" value="OGC47577.1"/>
    <property type="molecule type" value="Genomic_DNA"/>
</dbReference>
<evidence type="ECO:0000256" key="1">
    <source>
        <dbReference type="ARBA" id="ARBA00007150"/>
    </source>
</evidence>
<dbReference type="Proteomes" id="UP000176608">
    <property type="component" value="Unassembled WGS sequence"/>
</dbReference>
<feature type="transmembrane region" description="Helical" evidence="7">
    <location>
        <begin position="86"/>
        <end position="103"/>
    </location>
</feature>
<keyword evidence="4 7" id="KW-0812">Transmembrane</keyword>
<dbReference type="Pfam" id="PF01790">
    <property type="entry name" value="LGT"/>
    <property type="match status" value="1"/>
</dbReference>
<accession>A0A1F4URH3</accession>
<reference evidence="8 9" key="1">
    <citation type="journal article" date="2016" name="Nat. Commun.">
        <title>Thousands of microbial genomes shed light on interconnected biogeochemical processes in an aquifer system.</title>
        <authorList>
            <person name="Anantharaman K."/>
            <person name="Brown C.T."/>
            <person name="Hug L.A."/>
            <person name="Sharon I."/>
            <person name="Castelle C.J."/>
            <person name="Probst A.J."/>
            <person name="Thomas B.C."/>
            <person name="Singh A."/>
            <person name="Wilkins M.J."/>
            <person name="Karaoz U."/>
            <person name="Brodie E.L."/>
            <person name="Williams K.H."/>
            <person name="Hubbard S.S."/>
            <person name="Banfield J.F."/>
        </authorList>
    </citation>
    <scope>NUCLEOTIDE SEQUENCE [LARGE SCALE GENOMIC DNA]</scope>
</reference>
<feature type="transmembrane region" description="Helical" evidence="7">
    <location>
        <begin position="12"/>
        <end position="33"/>
    </location>
</feature>
<evidence type="ECO:0000256" key="3">
    <source>
        <dbReference type="ARBA" id="ARBA00022679"/>
    </source>
</evidence>
<keyword evidence="3" id="KW-0808">Transferase</keyword>
<dbReference type="GO" id="GO:0005886">
    <property type="term" value="C:plasma membrane"/>
    <property type="evidence" value="ECO:0007669"/>
    <property type="project" value="InterPro"/>
</dbReference>
<organism evidence="8 9">
    <name type="scientific">candidate division WWE3 bacterium RIFCSPHIGHO2_01_FULL_42_13</name>
    <dbReference type="NCBI Taxonomy" id="1802617"/>
    <lineage>
        <taxon>Bacteria</taxon>
        <taxon>Katanobacteria</taxon>
    </lineage>
</organism>
<sequence length="234" mass="26589">MMPAQITIQNFTIHTFGIFILVGFLLLAFGVWSEGKKDGFSEEKLFDLLLLTIFSAILFSRFFYALGTATTFEALVNKIYKVWEPGYSLTGALVGSLVPLYGFCKAWKWSFYRIIDIFSLGLSLALAVVFLGYVGLQGKFEFLFAFAGWIFLFAMLSSFRNSKIKSGYVFSIFLALTAALGFIFFRDRQYLIFYGLLVTLSFVVFLFRSKLTNNDTLIERIISAVKGKTREKKS</sequence>
<keyword evidence="2" id="KW-1003">Cell membrane</keyword>
<evidence type="ECO:0000313" key="9">
    <source>
        <dbReference type="Proteomes" id="UP000176608"/>
    </source>
</evidence>
<comment type="similarity">
    <text evidence="1">Belongs to the Lgt family.</text>
</comment>
<feature type="transmembrane region" description="Helical" evidence="7">
    <location>
        <begin position="166"/>
        <end position="185"/>
    </location>
</feature>
<feature type="transmembrane region" description="Helical" evidence="7">
    <location>
        <begin position="45"/>
        <end position="66"/>
    </location>
</feature>
<keyword evidence="6 7" id="KW-0472">Membrane</keyword>
<evidence type="ECO:0000313" key="8">
    <source>
        <dbReference type="EMBL" id="OGC47577.1"/>
    </source>
</evidence>
<evidence type="ECO:0000256" key="7">
    <source>
        <dbReference type="SAM" id="Phobius"/>
    </source>
</evidence>
<comment type="caution">
    <text evidence="8">The sequence shown here is derived from an EMBL/GenBank/DDBJ whole genome shotgun (WGS) entry which is preliminary data.</text>
</comment>
<dbReference type="AlphaFoldDB" id="A0A1F4URH3"/>